<dbReference type="GO" id="GO:0004523">
    <property type="term" value="F:RNA-DNA hybrid ribonuclease activity"/>
    <property type="evidence" value="ECO:0007669"/>
    <property type="project" value="InterPro"/>
</dbReference>
<protein>
    <recommendedName>
        <fullName evidence="1">RNase H type-1 domain-containing protein</fullName>
    </recommendedName>
</protein>
<reference evidence="2" key="1">
    <citation type="journal article" date="2023" name="Plant J.">
        <title>Genome sequences and population genomics provide insights into the demographic history, inbreeding, and mutation load of two 'living fossil' tree species of Dipteronia.</title>
        <authorList>
            <person name="Feng Y."/>
            <person name="Comes H.P."/>
            <person name="Chen J."/>
            <person name="Zhu S."/>
            <person name="Lu R."/>
            <person name="Zhang X."/>
            <person name="Li P."/>
            <person name="Qiu J."/>
            <person name="Olsen K.M."/>
            <person name="Qiu Y."/>
        </authorList>
    </citation>
    <scope>NUCLEOTIDE SEQUENCE</scope>
    <source>
        <strain evidence="2">KIB01</strain>
    </source>
</reference>
<evidence type="ECO:0000259" key="1">
    <source>
        <dbReference type="Pfam" id="PF13456"/>
    </source>
</evidence>
<dbReference type="GO" id="GO:0003676">
    <property type="term" value="F:nucleic acid binding"/>
    <property type="evidence" value="ECO:0007669"/>
    <property type="project" value="InterPro"/>
</dbReference>
<dbReference type="Proteomes" id="UP001280121">
    <property type="component" value="Unassembled WGS sequence"/>
</dbReference>
<name>A0AAD9X3A1_9ROSI</name>
<accession>A0AAD9X3A1</accession>
<dbReference type="InterPro" id="IPR044730">
    <property type="entry name" value="RNase_H-like_dom_plant"/>
</dbReference>
<evidence type="ECO:0000313" key="2">
    <source>
        <dbReference type="EMBL" id="KAK2652020.1"/>
    </source>
</evidence>
<dbReference type="SUPFAM" id="SSF53098">
    <property type="entry name" value="Ribonuclease H-like"/>
    <property type="match status" value="1"/>
</dbReference>
<dbReference type="InterPro" id="IPR012337">
    <property type="entry name" value="RNaseH-like_sf"/>
</dbReference>
<comment type="caution">
    <text evidence="2">The sequence shown here is derived from an EMBL/GenBank/DDBJ whole genome shotgun (WGS) entry which is preliminary data.</text>
</comment>
<dbReference type="PANTHER" id="PTHR47723">
    <property type="entry name" value="OS05G0353850 PROTEIN"/>
    <property type="match status" value="1"/>
</dbReference>
<organism evidence="2 3">
    <name type="scientific">Dipteronia dyeriana</name>
    <dbReference type="NCBI Taxonomy" id="168575"/>
    <lineage>
        <taxon>Eukaryota</taxon>
        <taxon>Viridiplantae</taxon>
        <taxon>Streptophyta</taxon>
        <taxon>Embryophyta</taxon>
        <taxon>Tracheophyta</taxon>
        <taxon>Spermatophyta</taxon>
        <taxon>Magnoliopsida</taxon>
        <taxon>eudicotyledons</taxon>
        <taxon>Gunneridae</taxon>
        <taxon>Pentapetalae</taxon>
        <taxon>rosids</taxon>
        <taxon>malvids</taxon>
        <taxon>Sapindales</taxon>
        <taxon>Sapindaceae</taxon>
        <taxon>Hippocastanoideae</taxon>
        <taxon>Acereae</taxon>
        <taxon>Dipteronia</taxon>
    </lineage>
</organism>
<gene>
    <name evidence="2" type="ORF">Ddye_011876</name>
</gene>
<dbReference type="InterPro" id="IPR053151">
    <property type="entry name" value="RNase_H-like"/>
</dbReference>
<proteinExistence type="predicted"/>
<sequence length="252" mass="28433">MGWWGISLCSNLELVGRIEGWPGLCASNDSKRAWFVLFFTVCWTIWENRNVVVFVGKEANFSMALDMIKFRMAWWFKNCGVGSNENLTILLLDLEIRCVDENGHKIKVFRLWSPPIDHDLVFNVDGSSRGNPGLAGIRGVLRDANGKILCIVSSRVEFFDAILAEVLAIHCVCVLILSKIYLVDRYITILSDSKTAVSCINGDRICHLKYVNMLYDIKQLLSSTRLVSIDYTARSSNSLAKSGSDLQQERLE</sequence>
<keyword evidence="3" id="KW-1185">Reference proteome</keyword>
<dbReference type="EMBL" id="JANJYI010000004">
    <property type="protein sequence ID" value="KAK2652020.1"/>
    <property type="molecule type" value="Genomic_DNA"/>
</dbReference>
<dbReference type="PANTHER" id="PTHR47723:SF22">
    <property type="entry name" value="RNASE H TYPE-1 DOMAIN-CONTAINING PROTEIN"/>
    <property type="match status" value="1"/>
</dbReference>
<evidence type="ECO:0000313" key="3">
    <source>
        <dbReference type="Proteomes" id="UP001280121"/>
    </source>
</evidence>
<dbReference type="InterPro" id="IPR036397">
    <property type="entry name" value="RNaseH_sf"/>
</dbReference>
<dbReference type="InterPro" id="IPR002156">
    <property type="entry name" value="RNaseH_domain"/>
</dbReference>
<feature type="domain" description="RNase H type-1" evidence="1">
    <location>
        <begin position="123"/>
        <end position="241"/>
    </location>
</feature>
<dbReference type="Pfam" id="PF13456">
    <property type="entry name" value="RVT_3"/>
    <property type="match status" value="1"/>
</dbReference>
<dbReference type="Gene3D" id="3.30.420.10">
    <property type="entry name" value="Ribonuclease H-like superfamily/Ribonuclease H"/>
    <property type="match status" value="1"/>
</dbReference>
<dbReference type="AlphaFoldDB" id="A0AAD9X3A1"/>
<dbReference type="CDD" id="cd06222">
    <property type="entry name" value="RNase_H_like"/>
    <property type="match status" value="1"/>
</dbReference>